<dbReference type="OrthoDB" id="7932776at2"/>
<keyword evidence="1" id="KW-0812">Transmembrane</keyword>
<sequence>MGMEFSELTQGRIDALTFILSLFSVFFTIVSAYIAALYFFLGIAPLPLRLLAFFVLSVSFLFLGAMSFTVSDIVEVLVMNWENANIPLTSQQAVRSWMAQVGSNFDFYYVGALLGWAVAFIVYLALAYLTFGYRWKQPETVSTTRTLSG</sequence>
<keyword evidence="1" id="KW-1133">Transmembrane helix</keyword>
<gene>
    <name evidence="2" type="ORF">BXY53_1611</name>
</gene>
<protein>
    <submittedName>
        <fullName evidence="2">Uncharacterized protein</fullName>
    </submittedName>
</protein>
<accession>A0A397Q9N0</accession>
<comment type="caution">
    <text evidence="2">The sequence shown here is derived from an EMBL/GenBank/DDBJ whole genome shotgun (WGS) entry which is preliminary data.</text>
</comment>
<keyword evidence="3" id="KW-1185">Reference proteome</keyword>
<reference evidence="2 3" key="1">
    <citation type="submission" date="2018-08" db="EMBL/GenBank/DDBJ databases">
        <title>Genomic Encyclopedia of Archaeal and Bacterial Type Strains, Phase II (KMG-II): from individual species to whole genera.</title>
        <authorList>
            <person name="Goeker M."/>
        </authorList>
    </citation>
    <scope>NUCLEOTIDE SEQUENCE [LARGE SCALE GENOMIC DNA]</scope>
    <source>
        <strain evidence="2 3">DSM 5002</strain>
    </source>
</reference>
<feature type="transmembrane region" description="Helical" evidence="1">
    <location>
        <begin position="107"/>
        <end position="129"/>
    </location>
</feature>
<dbReference type="Proteomes" id="UP000266273">
    <property type="component" value="Unassembled WGS sequence"/>
</dbReference>
<feature type="transmembrane region" description="Helical" evidence="1">
    <location>
        <begin position="48"/>
        <end position="70"/>
    </location>
</feature>
<proteinExistence type="predicted"/>
<feature type="transmembrane region" description="Helical" evidence="1">
    <location>
        <begin position="15"/>
        <end position="41"/>
    </location>
</feature>
<dbReference type="RefSeq" id="WP_119061291.1">
    <property type="nucleotide sequence ID" value="NZ_QXDF01000001.1"/>
</dbReference>
<evidence type="ECO:0000256" key="1">
    <source>
        <dbReference type="SAM" id="Phobius"/>
    </source>
</evidence>
<dbReference type="AlphaFoldDB" id="A0A397Q9N0"/>
<organism evidence="2 3">
    <name type="scientific">Dichotomicrobium thermohalophilum</name>
    <dbReference type="NCBI Taxonomy" id="933063"/>
    <lineage>
        <taxon>Bacteria</taxon>
        <taxon>Pseudomonadati</taxon>
        <taxon>Pseudomonadota</taxon>
        <taxon>Alphaproteobacteria</taxon>
        <taxon>Hyphomicrobiales</taxon>
        <taxon>Hyphomicrobiaceae</taxon>
        <taxon>Dichotomicrobium</taxon>
    </lineage>
</organism>
<keyword evidence="1" id="KW-0472">Membrane</keyword>
<evidence type="ECO:0000313" key="3">
    <source>
        <dbReference type="Proteomes" id="UP000266273"/>
    </source>
</evidence>
<evidence type="ECO:0000313" key="2">
    <source>
        <dbReference type="EMBL" id="RIA56505.1"/>
    </source>
</evidence>
<dbReference type="EMBL" id="QXDF01000001">
    <property type="protein sequence ID" value="RIA56505.1"/>
    <property type="molecule type" value="Genomic_DNA"/>
</dbReference>
<name>A0A397Q9N0_9HYPH</name>